<sequence length="59" mass="6697">MNADVGARRDVPVSTIGKTGIQGWVLDKIPLNRRSQRERREETWERASSILPHGITGQR</sequence>
<evidence type="ECO:0000313" key="2">
    <source>
        <dbReference type="EMBL" id="RJP26638.1"/>
    </source>
</evidence>
<evidence type="ECO:0000256" key="1">
    <source>
        <dbReference type="SAM" id="MobiDB-lite"/>
    </source>
</evidence>
<dbReference type="Proteomes" id="UP000265882">
    <property type="component" value="Unassembled WGS sequence"/>
</dbReference>
<gene>
    <name evidence="2" type="ORF">C4520_00475</name>
</gene>
<reference evidence="2 3" key="1">
    <citation type="journal article" date="2017" name="ISME J.">
        <title>Energy and carbon metabolisms in a deep terrestrial subsurface fluid microbial community.</title>
        <authorList>
            <person name="Momper L."/>
            <person name="Jungbluth S.P."/>
            <person name="Lee M.D."/>
            <person name="Amend J.P."/>
        </authorList>
    </citation>
    <scope>NUCLEOTIDE SEQUENCE [LARGE SCALE GENOMIC DNA]</scope>
    <source>
        <strain evidence="2">SURF_5</strain>
    </source>
</reference>
<dbReference type="AlphaFoldDB" id="A0A3A4P1M5"/>
<organism evidence="2 3">
    <name type="scientific">Abyssobacteria bacterium (strain SURF_5)</name>
    <dbReference type="NCBI Taxonomy" id="2093360"/>
    <lineage>
        <taxon>Bacteria</taxon>
        <taxon>Pseudomonadati</taxon>
        <taxon>Candidatus Hydrogenedentota</taxon>
        <taxon>Candidatus Abyssobacteria</taxon>
    </lineage>
</organism>
<comment type="caution">
    <text evidence="2">The sequence shown here is derived from an EMBL/GenBank/DDBJ whole genome shotgun (WGS) entry which is preliminary data.</text>
</comment>
<evidence type="ECO:0000313" key="3">
    <source>
        <dbReference type="Proteomes" id="UP000265882"/>
    </source>
</evidence>
<name>A0A3A4P1M5_ABYX5</name>
<dbReference type="EMBL" id="QZKU01000005">
    <property type="protein sequence ID" value="RJP26638.1"/>
    <property type="molecule type" value="Genomic_DNA"/>
</dbReference>
<proteinExistence type="predicted"/>
<protein>
    <submittedName>
        <fullName evidence="2">Uncharacterized protein</fullName>
    </submittedName>
</protein>
<feature type="region of interest" description="Disordered" evidence="1">
    <location>
        <begin position="35"/>
        <end position="59"/>
    </location>
</feature>
<accession>A0A3A4P1M5</accession>